<gene>
    <name evidence="1" type="ORF">GCM10010310_58730</name>
</gene>
<keyword evidence="2" id="KW-1185">Reference proteome</keyword>
<dbReference type="RefSeq" id="WP_093457598.1">
    <property type="nucleotide sequence ID" value="NZ_BAAASK010000022.1"/>
</dbReference>
<dbReference type="Proteomes" id="UP001499989">
    <property type="component" value="Unassembled WGS sequence"/>
</dbReference>
<proteinExistence type="predicted"/>
<evidence type="ECO:0000313" key="1">
    <source>
        <dbReference type="EMBL" id="GAA2696208.1"/>
    </source>
</evidence>
<reference evidence="1 2" key="1">
    <citation type="journal article" date="2019" name="Int. J. Syst. Evol. Microbiol.">
        <title>The Global Catalogue of Microorganisms (GCM) 10K type strain sequencing project: providing services to taxonomists for standard genome sequencing and annotation.</title>
        <authorList>
            <consortium name="The Broad Institute Genomics Platform"/>
            <consortium name="The Broad Institute Genome Sequencing Center for Infectious Disease"/>
            <person name="Wu L."/>
            <person name="Ma J."/>
        </authorList>
    </citation>
    <scope>NUCLEOTIDE SEQUENCE [LARGE SCALE GENOMIC DNA]</scope>
    <source>
        <strain evidence="1 2">JCM 4531</strain>
    </source>
</reference>
<name>A0ABN3T907_9ACTN</name>
<comment type="caution">
    <text evidence="1">The sequence shown here is derived from an EMBL/GenBank/DDBJ whole genome shotgun (WGS) entry which is preliminary data.</text>
</comment>
<dbReference type="EMBL" id="BAAASK010000022">
    <property type="protein sequence ID" value="GAA2696208.1"/>
    <property type="molecule type" value="Genomic_DNA"/>
</dbReference>
<sequence length="54" mass="5468">MVPLDVRVLPVQALLGADLGHPAITESAGLFARPDVVVGAPVRKASYSGALNAS</sequence>
<protein>
    <submittedName>
        <fullName evidence="1">NADPH-dependent FMN reductase</fullName>
    </submittedName>
</protein>
<organism evidence="1 2">
    <name type="scientific">Streptomyces violaceolatus</name>
    <dbReference type="NCBI Taxonomy" id="67378"/>
    <lineage>
        <taxon>Bacteria</taxon>
        <taxon>Bacillati</taxon>
        <taxon>Actinomycetota</taxon>
        <taxon>Actinomycetes</taxon>
        <taxon>Kitasatosporales</taxon>
        <taxon>Streptomycetaceae</taxon>
        <taxon>Streptomyces</taxon>
        <taxon>Streptomyces violaceoruber group</taxon>
    </lineage>
</organism>
<evidence type="ECO:0000313" key="2">
    <source>
        <dbReference type="Proteomes" id="UP001499989"/>
    </source>
</evidence>
<accession>A0ABN3T907</accession>